<dbReference type="Pfam" id="PF24858">
    <property type="entry name" value="AGMP_C"/>
    <property type="match status" value="1"/>
</dbReference>
<keyword evidence="8 9" id="KW-0472">Membrane</keyword>
<proteinExistence type="predicted"/>
<comment type="cofactor">
    <cofactor evidence="1">
        <name>Fe cation</name>
        <dbReference type="ChEBI" id="CHEBI:24875"/>
    </cofactor>
</comment>
<evidence type="ECO:0000256" key="3">
    <source>
        <dbReference type="ARBA" id="ARBA00022692"/>
    </source>
</evidence>
<dbReference type="FunCoup" id="A0A3P8W8H0">
    <property type="interactions" value="60"/>
</dbReference>
<protein>
    <submittedName>
        <fullName evidence="11">Alkylglycerol monooxygenase</fullName>
    </submittedName>
</protein>
<dbReference type="AlphaFoldDB" id="A0A3P8W8H0"/>
<evidence type="ECO:0000256" key="8">
    <source>
        <dbReference type="ARBA" id="ARBA00023136"/>
    </source>
</evidence>
<keyword evidence="5 9" id="KW-1133">Transmembrane helix</keyword>
<dbReference type="GO" id="GO:0050479">
    <property type="term" value="F:glyceryl-ether monooxygenase activity"/>
    <property type="evidence" value="ECO:0007669"/>
    <property type="project" value="TreeGrafter"/>
</dbReference>
<evidence type="ECO:0000313" key="11">
    <source>
        <dbReference type="Ensembl" id="ENSCSEP00000022802.1"/>
    </source>
</evidence>
<evidence type="ECO:0000256" key="1">
    <source>
        <dbReference type="ARBA" id="ARBA00001962"/>
    </source>
</evidence>
<name>A0A3P8W8H0_CYNSE</name>
<reference evidence="11" key="2">
    <citation type="submission" date="2025-08" db="UniProtKB">
        <authorList>
            <consortium name="Ensembl"/>
        </authorList>
    </citation>
    <scope>IDENTIFICATION</scope>
</reference>
<dbReference type="InParanoid" id="A0A3P8W8H0"/>
<keyword evidence="3 9" id="KW-0812">Transmembrane</keyword>
<accession>A0A3P8W8H0</accession>
<dbReference type="Proteomes" id="UP000265120">
    <property type="component" value="Chromosome 13"/>
</dbReference>
<feature type="domain" description="Alkylglycerol monooxygenase C-terminal" evidence="10">
    <location>
        <begin position="207"/>
        <end position="294"/>
    </location>
</feature>
<evidence type="ECO:0000256" key="5">
    <source>
        <dbReference type="ARBA" id="ARBA00022989"/>
    </source>
</evidence>
<dbReference type="InterPro" id="IPR056853">
    <property type="entry name" value="AGMP_C"/>
</dbReference>
<feature type="transmembrane region" description="Helical" evidence="9">
    <location>
        <begin position="231"/>
        <end position="255"/>
    </location>
</feature>
<evidence type="ECO:0000256" key="9">
    <source>
        <dbReference type="SAM" id="Phobius"/>
    </source>
</evidence>
<comment type="subcellular location">
    <subcellularLocation>
        <location evidence="2">Endoplasmic reticulum membrane</location>
        <topology evidence="2">Multi-pass membrane protein</topology>
    </subcellularLocation>
</comment>
<evidence type="ECO:0000259" key="10">
    <source>
        <dbReference type="Pfam" id="PF24858"/>
    </source>
</evidence>
<feature type="transmembrane region" description="Helical" evidence="9">
    <location>
        <begin position="113"/>
        <end position="131"/>
    </location>
</feature>
<feature type="transmembrane region" description="Helical" evidence="9">
    <location>
        <begin position="80"/>
        <end position="101"/>
    </location>
</feature>
<evidence type="ECO:0000313" key="12">
    <source>
        <dbReference type="Proteomes" id="UP000265120"/>
    </source>
</evidence>
<organism evidence="11 12">
    <name type="scientific">Cynoglossus semilaevis</name>
    <name type="common">Tongue sole</name>
    <dbReference type="NCBI Taxonomy" id="244447"/>
    <lineage>
        <taxon>Eukaryota</taxon>
        <taxon>Metazoa</taxon>
        <taxon>Chordata</taxon>
        <taxon>Craniata</taxon>
        <taxon>Vertebrata</taxon>
        <taxon>Euteleostomi</taxon>
        <taxon>Actinopterygii</taxon>
        <taxon>Neopterygii</taxon>
        <taxon>Teleostei</taxon>
        <taxon>Neoteleostei</taxon>
        <taxon>Acanthomorphata</taxon>
        <taxon>Carangaria</taxon>
        <taxon>Pleuronectiformes</taxon>
        <taxon>Pleuronectoidei</taxon>
        <taxon>Cynoglossidae</taxon>
        <taxon>Cynoglossinae</taxon>
        <taxon>Cynoglossus</taxon>
    </lineage>
</organism>
<evidence type="ECO:0000256" key="7">
    <source>
        <dbReference type="ARBA" id="ARBA00023004"/>
    </source>
</evidence>
<feature type="transmembrane region" description="Helical" evidence="9">
    <location>
        <begin position="205"/>
        <end position="225"/>
    </location>
</feature>
<keyword evidence="6" id="KW-0560">Oxidoreductase</keyword>
<keyword evidence="7" id="KW-0408">Iron</keyword>
<evidence type="ECO:0000256" key="4">
    <source>
        <dbReference type="ARBA" id="ARBA00022824"/>
    </source>
</evidence>
<keyword evidence="12" id="KW-1185">Reference proteome</keyword>
<reference evidence="11" key="3">
    <citation type="submission" date="2025-09" db="UniProtKB">
        <authorList>
            <consortium name="Ensembl"/>
        </authorList>
    </citation>
    <scope>IDENTIFICATION</scope>
</reference>
<evidence type="ECO:0000256" key="6">
    <source>
        <dbReference type="ARBA" id="ARBA00023002"/>
    </source>
</evidence>
<dbReference type="InterPro" id="IPR051689">
    <property type="entry name" value="Sterol_desaturase/TMEM195"/>
</dbReference>
<dbReference type="GO" id="GO:0005789">
    <property type="term" value="C:endoplasmic reticulum membrane"/>
    <property type="evidence" value="ECO:0007669"/>
    <property type="project" value="UniProtKB-SubCell"/>
</dbReference>
<sequence>MSHVTDRMLSSVPTGIRSLFFMLTPNESSFKTVEEVPEYVHQATPYFAGLILLEVLVGLLKSGELVVPISDGITSLSMGIVSKLPFLLIKSLELTAYVFVWDRYHLVELPWDSAWTWWFTFLGVDLGYYWVHRFSHGTNYTHYSIIVSTRELITSALLTYKAFGNKILTFLNGPSWTPGKPRLGDHTANPKVTGKEVAYNPSWSLFLQVYVVLHFLLVLGTYVHLFETKMMVSQLTVLGMIGYILLTLTSLGFIIDQRPSAAMLEMLRCVVMMTLQNFGHVKSPLPSLTVPMEVRQCHTFFLNVEKSNFEGKKKSFEIVLDLGPV</sequence>
<evidence type="ECO:0000256" key="2">
    <source>
        <dbReference type="ARBA" id="ARBA00004477"/>
    </source>
</evidence>
<dbReference type="GeneTree" id="ENSGT00440000033807"/>
<dbReference type="Ensembl" id="ENSCSET00000023095.1">
    <property type="protein sequence ID" value="ENSCSEP00000022802.1"/>
    <property type="gene ID" value="ENSCSEG00000014499.1"/>
</dbReference>
<reference evidence="11 12" key="1">
    <citation type="journal article" date="2014" name="Nat. Genet.">
        <title>Whole-genome sequence of a flatfish provides insights into ZW sex chromosome evolution and adaptation to a benthic lifestyle.</title>
        <authorList>
            <person name="Chen S."/>
            <person name="Zhang G."/>
            <person name="Shao C."/>
            <person name="Huang Q."/>
            <person name="Liu G."/>
            <person name="Zhang P."/>
            <person name="Song W."/>
            <person name="An N."/>
            <person name="Chalopin D."/>
            <person name="Volff J.N."/>
            <person name="Hong Y."/>
            <person name="Li Q."/>
            <person name="Sha Z."/>
            <person name="Zhou H."/>
            <person name="Xie M."/>
            <person name="Yu Q."/>
            <person name="Liu Y."/>
            <person name="Xiang H."/>
            <person name="Wang N."/>
            <person name="Wu K."/>
            <person name="Yang C."/>
            <person name="Zhou Q."/>
            <person name="Liao X."/>
            <person name="Yang L."/>
            <person name="Hu Q."/>
            <person name="Zhang J."/>
            <person name="Meng L."/>
            <person name="Jin L."/>
            <person name="Tian Y."/>
            <person name="Lian J."/>
            <person name="Yang J."/>
            <person name="Miao G."/>
            <person name="Liu S."/>
            <person name="Liang Z."/>
            <person name="Yan F."/>
            <person name="Li Y."/>
            <person name="Sun B."/>
            <person name="Zhang H."/>
            <person name="Zhang J."/>
            <person name="Zhu Y."/>
            <person name="Du M."/>
            <person name="Zhao Y."/>
            <person name="Schartl M."/>
            <person name="Tang Q."/>
            <person name="Wang J."/>
        </authorList>
    </citation>
    <scope>NUCLEOTIDE SEQUENCE</scope>
</reference>
<dbReference type="GO" id="GO:0006643">
    <property type="term" value="P:membrane lipid metabolic process"/>
    <property type="evidence" value="ECO:0007669"/>
    <property type="project" value="TreeGrafter"/>
</dbReference>
<keyword evidence="4" id="KW-0256">Endoplasmic reticulum</keyword>
<dbReference type="PANTHER" id="PTHR21624:SF1">
    <property type="entry name" value="ALKYLGLYCEROL MONOOXYGENASE"/>
    <property type="match status" value="1"/>
</dbReference>
<dbReference type="PANTHER" id="PTHR21624">
    <property type="entry name" value="STEROL DESATURASE-RELATED PROTEIN"/>
    <property type="match status" value="1"/>
</dbReference>
<dbReference type="STRING" id="244447.ENSCSEP00000022802"/>